<accession>A0A9D1FVF1</accession>
<dbReference type="SUPFAM" id="SSF53448">
    <property type="entry name" value="Nucleotide-diphospho-sugar transferases"/>
    <property type="match status" value="1"/>
</dbReference>
<reference evidence="1" key="1">
    <citation type="submission" date="2020-10" db="EMBL/GenBank/DDBJ databases">
        <authorList>
            <person name="Gilroy R."/>
        </authorList>
    </citation>
    <scope>NUCLEOTIDE SEQUENCE</scope>
    <source>
        <strain evidence="1">CHK152-2994</strain>
    </source>
</reference>
<sequence>MKLCDVPEKSYIWNKIYKTEKIRQHNLKFTEGTFYEDVIFTPKALYNLNQMVTVPDTFYYYWRHAGSIVTLRSQKANEDHKFARREAILFFKKYNIDVSNLLPEIKKYKIFGFSIFKIKKKGKITKYILFNIIKFTVKAS</sequence>
<organism evidence="1 2">
    <name type="scientific">Candidatus Scatenecus faecavium</name>
    <dbReference type="NCBI Taxonomy" id="2840915"/>
    <lineage>
        <taxon>Bacteria</taxon>
        <taxon>Candidatus Scatenecus</taxon>
    </lineage>
</organism>
<evidence type="ECO:0000313" key="2">
    <source>
        <dbReference type="Proteomes" id="UP000824139"/>
    </source>
</evidence>
<gene>
    <name evidence="1" type="ORF">IAD41_03500</name>
</gene>
<evidence type="ECO:0000313" key="1">
    <source>
        <dbReference type="EMBL" id="HIS82653.1"/>
    </source>
</evidence>
<proteinExistence type="predicted"/>
<protein>
    <submittedName>
        <fullName evidence="1">Uncharacterized protein</fullName>
    </submittedName>
</protein>
<dbReference type="InterPro" id="IPR029044">
    <property type="entry name" value="Nucleotide-diphossugar_trans"/>
</dbReference>
<dbReference type="Proteomes" id="UP000824139">
    <property type="component" value="Unassembled WGS sequence"/>
</dbReference>
<comment type="caution">
    <text evidence="1">The sequence shown here is derived from an EMBL/GenBank/DDBJ whole genome shotgun (WGS) entry which is preliminary data.</text>
</comment>
<reference evidence="1" key="2">
    <citation type="journal article" date="2021" name="PeerJ">
        <title>Extensive microbial diversity within the chicken gut microbiome revealed by metagenomics and culture.</title>
        <authorList>
            <person name="Gilroy R."/>
            <person name="Ravi A."/>
            <person name="Getino M."/>
            <person name="Pursley I."/>
            <person name="Horton D.L."/>
            <person name="Alikhan N.F."/>
            <person name="Baker D."/>
            <person name="Gharbi K."/>
            <person name="Hall N."/>
            <person name="Watson M."/>
            <person name="Adriaenssens E.M."/>
            <person name="Foster-Nyarko E."/>
            <person name="Jarju S."/>
            <person name="Secka A."/>
            <person name="Antonio M."/>
            <person name="Oren A."/>
            <person name="Chaudhuri R.R."/>
            <person name="La Ragione R."/>
            <person name="Hildebrand F."/>
            <person name="Pallen M.J."/>
        </authorList>
    </citation>
    <scope>NUCLEOTIDE SEQUENCE</scope>
    <source>
        <strain evidence="1">CHK152-2994</strain>
    </source>
</reference>
<dbReference type="AlphaFoldDB" id="A0A9D1FVF1"/>
<name>A0A9D1FVF1_9BACT</name>
<dbReference type="EMBL" id="DVJO01000077">
    <property type="protein sequence ID" value="HIS82653.1"/>
    <property type="molecule type" value="Genomic_DNA"/>
</dbReference>